<name>A0ABS5ZFV0_9GAMM</name>
<evidence type="ECO:0000256" key="1">
    <source>
        <dbReference type="ARBA" id="ARBA00004651"/>
    </source>
</evidence>
<evidence type="ECO:0000256" key="3">
    <source>
        <dbReference type="ARBA" id="ARBA00022692"/>
    </source>
</evidence>
<evidence type="ECO:0000256" key="7">
    <source>
        <dbReference type="SAM" id="Phobius"/>
    </source>
</evidence>
<proteinExistence type="inferred from homology"/>
<evidence type="ECO:0000256" key="2">
    <source>
        <dbReference type="ARBA" id="ARBA00022475"/>
    </source>
</evidence>
<dbReference type="PANTHER" id="PTHR30625:SF18">
    <property type="entry name" value="TONB2 ENERGY TRANSDUCTION SYSTEM INNER MEMBRANE COMPONENT EXBB"/>
    <property type="match status" value="1"/>
</dbReference>
<feature type="transmembrane region" description="Helical" evidence="7">
    <location>
        <begin position="17"/>
        <end position="39"/>
    </location>
</feature>
<dbReference type="RefSeq" id="WP_215821153.1">
    <property type="nucleotide sequence ID" value="NZ_JAGSOY010000054.1"/>
</dbReference>
<keyword evidence="6" id="KW-0813">Transport</keyword>
<evidence type="ECO:0000259" key="8">
    <source>
        <dbReference type="Pfam" id="PF01618"/>
    </source>
</evidence>
<dbReference type="Pfam" id="PF01618">
    <property type="entry name" value="MotA_ExbB"/>
    <property type="match status" value="1"/>
</dbReference>
<keyword evidence="4 7" id="KW-1133">Transmembrane helix</keyword>
<keyword evidence="6" id="KW-0653">Protein transport</keyword>
<feature type="transmembrane region" description="Helical" evidence="7">
    <location>
        <begin position="98"/>
        <end position="119"/>
    </location>
</feature>
<reference evidence="9 10" key="1">
    <citation type="submission" date="2021-04" db="EMBL/GenBank/DDBJ databases">
        <authorList>
            <person name="Pira H."/>
            <person name="Risdian C."/>
            <person name="Wink J."/>
        </authorList>
    </citation>
    <scope>NUCLEOTIDE SEQUENCE [LARGE SCALE GENOMIC DNA]</scope>
    <source>
        <strain evidence="9 10">WH53</strain>
    </source>
</reference>
<keyword evidence="10" id="KW-1185">Reference proteome</keyword>
<feature type="domain" description="MotA/TolQ/ExbB proton channel" evidence="8">
    <location>
        <begin position="83"/>
        <end position="169"/>
    </location>
</feature>
<accession>A0ABS5ZFV0</accession>
<dbReference type="Proteomes" id="UP000690515">
    <property type="component" value="Unassembled WGS sequence"/>
</dbReference>
<evidence type="ECO:0000256" key="6">
    <source>
        <dbReference type="RuleBase" id="RU004057"/>
    </source>
</evidence>
<organism evidence="9 10">
    <name type="scientific">Zooshikella harenae</name>
    <dbReference type="NCBI Taxonomy" id="2827238"/>
    <lineage>
        <taxon>Bacteria</taxon>
        <taxon>Pseudomonadati</taxon>
        <taxon>Pseudomonadota</taxon>
        <taxon>Gammaproteobacteria</taxon>
        <taxon>Oceanospirillales</taxon>
        <taxon>Zooshikellaceae</taxon>
        <taxon>Zooshikella</taxon>
    </lineage>
</organism>
<comment type="caution">
    <text evidence="9">The sequence shown here is derived from an EMBL/GenBank/DDBJ whole genome shotgun (WGS) entry which is preliminary data.</text>
</comment>
<feature type="transmembrane region" description="Helical" evidence="7">
    <location>
        <begin position="131"/>
        <end position="155"/>
    </location>
</feature>
<keyword evidence="3 7" id="KW-0812">Transmembrane</keyword>
<keyword evidence="2" id="KW-1003">Cell membrane</keyword>
<evidence type="ECO:0000256" key="5">
    <source>
        <dbReference type="ARBA" id="ARBA00023136"/>
    </source>
</evidence>
<comment type="subcellular location">
    <subcellularLocation>
        <location evidence="1">Cell membrane</location>
        <topology evidence="1">Multi-pass membrane protein</topology>
    </subcellularLocation>
    <subcellularLocation>
        <location evidence="6">Membrane</location>
        <topology evidence="6">Multi-pass membrane protein</topology>
    </subcellularLocation>
</comment>
<sequence length="174" mass="19831">METVGWHISVFLQQGGWVLWLIASVCLVLWVLILERLLYFFGQRRQDAQSFLALGAAFRQQNPSLEEPAYNRLWQWYKAHLLNQYQQLLEQGQRYIKLLVVICPLLGLLGTVTGMIQVFEALMVAGNMRAMANGVASATMPTMAGMVVALSGIYFRALIQQRTRIYLHELADQL</sequence>
<dbReference type="InterPro" id="IPR002898">
    <property type="entry name" value="MotA_ExbB_proton_chnl"/>
</dbReference>
<evidence type="ECO:0000313" key="9">
    <source>
        <dbReference type="EMBL" id="MBU2712931.1"/>
    </source>
</evidence>
<comment type="similarity">
    <text evidence="6">Belongs to the exbB/tolQ family.</text>
</comment>
<dbReference type="InterPro" id="IPR050790">
    <property type="entry name" value="ExbB/TolQ_transport"/>
</dbReference>
<dbReference type="PANTHER" id="PTHR30625">
    <property type="entry name" value="PROTEIN TOLQ"/>
    <property type="match status" value="1"/>
</dbReference>
<dbReference type="EMBL" id="JAGSOY010000054">
    <property type="protein sequence ID" value="MBU2712931.1"/>
    <property type="molecule type" value="Genomic_DNA"/>
</dbReference>
<protein>
    <submittedName>
        <fullName evidence="9">MotA/TolQ/ExbB proton channel family protein</fullName>
    </submittedName>
</protein>
<evidence type="ECO:0000256" key="4">
    <source>
        <dbReference type="ARBA" id="ARBA00022989"/>
    </source>
</evidence>
<keyword evidence="5 7" id="KW-0472">Membrane</keyword>
<gene>
    <name evidence="9" type="ORF">KCG35_17825</name>
</gene>
<evidence type="ECO:0000313" key="10">
    <source>
        <dbReference type="Proteomes" id="UP000690515"/>
    </source>
</evidence>